<protein>
    <submittedName>
        <fullName evidence="1">Uncharacterized protein</fullName>
    </submittedName>
</protein>
<evidence type="ECO:0000313" key="2">
    <source>
        <dbReference type="Proteomes" id="UP000308652"/>
    </source>
</evidence>
<evidence type="ECO:0000313" key="1">
    <source>
        <dbReference type="EMBL" id="TFK43606.1"/>
    </source>
</evidence>
<keyword evidence="2" id="KW-1185">Reference proteome</keyword>
<accession>A0A5C3MGU5</accession>
<name>A0A5C3MGU5_9AGAR</name>
<dbReference type="AlphaFoldDB" id="A0A5C3MGU5"/>
<proteinExistence type="predicted"/>
<organism evidence="1 2">
    <name type="scientific">Crucibulum laeve</name>
    <dbReference type="NCBI Taxonomy" id="68775"/>
    <lineage>
        <taxon>Eukaryota</taxon>
        <taxon>Fungi</taxon>
        <taxon>Dikarya</taxon>
        <taxon>Basidiomycota</taxon>
        <taxon>Agaricomycotina</taxon>
        <taxon>Agaricomycetes</taxon>
        <taxon>Agaricomycetidae</taxon>
        <taxon>Agaricales</taxon>
        <taxon>Agaricineae</taxon>
        <taxon>Nidulariaceae</taxon>
        <taxon>Crucibulum</taxon>
    </lineage>
</organism>
<reference evidence="1 2" key="1">
    <citation type="journal article" date="2019" name="Nat. Ecol. Evol.">
        <title>Megaphylogeny resolves global patterns of mushroom evolution.</title>
        <authorList>
            <person name="Varga T."/>
            <person name="Krizsan K."/>
            <person name="Foldi C."/>
            <person name="Dima B."/>
            <person name="Sanchez-Garcia M."/>
            <person name="Sanchez-Ramirez S."/>
            <person name="Szollosi G.J."/>
            <person name="Szarkandi J.G."/>
            <person name="Papp V."/>
            <person name="Albert L."/>
            <person name="Andreopoulos W."/>
            <person name="Angelini C."/>
            <person name="Antonin V."/>
            <person name="Barry K.W."/>
            <person name="Bougher N.L."/>
            <person name="Buchanan P."/>
            <person name="Buyck B."/>
            <person name="Bense V."/>
            <person name="Catcheside P."/>
            <person name="Chovatia M."/>
            <person name="Cooper J."/>
            <person name="Damon W."/>
            <person name="Desjardin D."/>
            <person name="Finy P."/>
            <person name="Geml J."/>
            <person name="Haridas S."/>
            <person name="Hughes K."/>
            <person name="Justo A."/>
            <person name="Karasinski D."/>
            <person name="Kautmanova I."/>
            <person name="Kiss B."/>
            <person name="Kocsube S."/>
            <person name="Kotiranta H."/>
            <person name="LaButti K.M."/>
            <person name="Lechner B.E."/>
            <person name="Liimatainen K."/>
            <person name="Lipzen A."/>
            <person name="Lukacs Z."/>
            <person name="Mihaltcheva S."/>
            <person name="Morgado L.N."/>
            <person name="Niskanen T."/>
            <person name="Noordeloos M.E."/>
            <person name="Ohm R.A."/>
            <person name="Ortiz-Santana B."/>
            <person name="Ovrebo C."/>
            <person name="Racz N."/>
            <person name="Riley R."/>
            <person name="Savchenko A."/>
            <person name="Shiryaev A."/>
            <person name="Soop K."/>
            <person name="Spirin V."/>
            <person name="Szebenyi C."/>
            <person name="Tomsovsky M."/>
            <person name="Tulloss R.E."/>
            <person name="Uehling J."/>
            <person name="Grigoriev I.V."/>
            <person name="Vagvolgyi C."/>
            <person name="Papp T."/>
            <person name="Martin F.M."/>
            <person name="Miettinen O."/>
            <person name="Hibbett D.S."/>
            <person name="Nagy L.G."/>
        </authorList>
    </citation>
    <scope>NUCLEOTIDE SEQUENCE [LARGE SCALE GENOMIC DNA]</scope>
    <source>
        <strain evidence="1 2">CBS 166.37</strain>
    </source>
</reference>
<dbReference type="OrthoDB" id="3598281at2759"/>
<dbReference type="EMBL" id="ML213591">
    <property type="protein sequence ID" value="TFK43606.1"/>
    <property type="molecule type" value="Genomic_DNA"/>
</dbReference>
<dbReference type="Proteomes" id="UP000308652">
    <property type="component" value="Unassembled WGS sequence"/>
</dbReference>
<gene>
    <name evidence="1" type="ORF">BDQ12DRAFT_675260</name>
</gene>
<sequence>MLKLNLYLDITELWRNETGDVLLFKRSFVVRAKDDIFEDNPEDLMERLTKAADDIRDALSEAIVKLAENFSAISSY</sequence>